<organism evidence="2 3">
    <name type="scientific">Helicocarpus griseus UAMH5409</name>
    <dbReference type="NCBI Taxonomy" id="1447875"/>
    <lineage>
        <taxon>Eukaryota</taxon>
        <taxon>Fungi</taxon>
        <taxon>Dikarya</taxon>
        <taxon>Ascomycota</taxon>
        <taxon>Pezizomycotina</taxon>
        <taxon>Eurotiomycetes</taxon>
        <taxon>Eurotiomycetidae</taxon>
        <taxon>Onygenales</taxon>
        <taxon>Ajellomycetaceae</taxon>
        <taxon>Helicocarpus</taxon>
    </lineage>
</organism>
<comment type="caution">
    <text evidence="2">The sequence shown here is derived from an EMBL/GenBank/DDBJ whole genome shotgun (WGS) entry which is preliminary data.</text>
</comment>
<evidence type="ECO:0000313" key="3">
    <source>
        <dbReference type="Proteomes" id="UP000223968"/>
    </source>
</evidence>
<accession>A0A2B7W8W2</accession>
<keyword evidence="3" id="KW-1185">Reference proteome</keyword>
<name>A0A2B7W8W2_9EURO</name>
<dbReference type="AlphaFoldDB" id="A0A2B7W8W2"/>
<reference evidence="2 3" key="1">
    <citation type="submission" date="2017-10" db="EMBL/GenBank/DDBJ databases">
        <title>Comparative genomics in systemic dimorphic fungi from Ajellomycetaceae.</title>
        <authorList>
            <person name="Munoz J.F."/>
            <person name="Mcewen J.G."/>
            <person name="Clay O.K."/>
            <person name="Cuomo C.A."/>
        </authorList>
    </citation>
    <scope>NUCLEOTIDE SEQUENCE [LARGE SCALE GENOMIC DNA]</scope>
    <source>
        <strain evidence="2 3">UAMH5409</strain>
    </source>
</reference>
<evidence type="ECO:0000313" key="2">
    <source>
        <dbReference type="EMBL" id="PGG95973.1"/>
    </source>
</evidence>
<dbReference type="EMBL" id="PDNB01000302">
    <property type="protein sequence ID" value="PGG95973.1"/>
    <property type="molecule type" value="Genomic_DNA"/>
</dbReference>
<protein>
    <submittedName>
        <fullName evidence="2">Uncharacterized protein</fullName>
    </submittedName>
</protein>
<gene>
    <name evidence="2" type="ORF">AJ79_09793</name>
</gene>
<proteinExistence type="predicted"/>
<evidence type="ECO:0000256" key="1">
    <source>
        <dbReference type="SAM" id="MobiDB-lite"/>
    </source>
</evidence>
<dbReference type="Proteomes" id="UP000223968">
    <property type="component" value="Unassembled WGS sequence"/>
</dbReference>
<feature type="region of interest" description="Disordered" evidence="1">
    <location>
        <begin position="1"/>
        <end position="75"/>
    </location>
</feature>
<sequence length="75" mass="8337">MLCIKTMHGPLSRATSARPDRAAALKLTPISRTSQPRPETPPVQPRTAVKFSEDAQSDTIRSEDLKSVKKKHKKN</sequence>